<dbReference type="SUPFAM" id="SSF52540">
    <property type="entry name" value="P-loop containing nucleoside triphosphate hydrolases"/>
    <property type="match status" value="2"/>
</dbReference>
<keyword evidence="5" id="KW-0378">Hydrolase</keyword>
<evidence type="ECO:0000313" key="14">
    <source>
        <dbReference type="EMBL" id="KAF2855647.1"/>
    </source>
</evidence>
<dbReference type="GO" id="GO:0008270">
    <property type="term" value="F:zinc ion binding"/>
    <property type="evidence" value="ECO:0007669"/>
    <property type="project" value="UniProtKB-KW"/>
</dbReference>
<feature type="domain" description="Helicase ATP-binding" evidence="12">
    <location>
        <begin position="523"/>
        <end position="716"/>
    </location>
</feature>
<feature type="region of interest" description="Disordered" evidence="10">
    <location>
        <begin position="894"/>
        <end position="945"/>
    </location>
</feature>
<organism evidence="14 15">
    <name type="scientific">Plenodomus tracheiphilus IPT5</name>
    <dbReference type="NCBI Taxonomy" id="1408161"/>
    <lineage>
        <taxon>Eukaryota</taxon>
        <taxon>Fungi</taxon>
        <taxon>Dikarya</taxon>
        <taxon>Ascomycota</taxon>
        <taxon>Pezizomycotina</taxon>
        <taxon>Dothideomycetes</taxon>
        <taxon>Pleosporomycetidae</taxon>
        <taxon>Pleosporales</taxon>
        <taxon>Pleosporineae</taxon>
        <taxon>Leptosphaeriaceae</taxon>
        <taxon>Plenodomus</taxon>
    </lineage>
</organism>
<dbReference type="PROSITE" id="PS51192">
    <property type="entry name" value="HELICASE_ATP_BIND_1"/>
    <property type="match status" value="1"/>
</dbReference>
<dbReference type="SMART" id="SM00490">
    <property type="entry name" value="HELICc"/>
    <property type="match status" value="1"/>
</dbReference>
<dbReference type="PANTHER" id="PTHR45626">
    <property type="entry name" value="TRANSCRIPTION TERMINATION FACTOR 2-RELATED"/>
    <property type="match status" value="1"/>
</dbReference>
<dbReference type="InterPro" id="IPR001650">
    <property type="entry name" value="Helicase_C-like"/>
</dbReference>
<dbReference type="GO" id="GO:0004386">
    <property type="term" value="F:helicase activity"/>
    <property type="evidence" value="ECO:0007669"/>
    <property type="project" value="UniProtKB-KW"/>
</dbReference>
<feature type="region of interest" description="Disordered" evidence="10">
    <location>
        <begin position="1"/>
        <end position="22"/>
    </location>
</feature>
<dbReference type="Pfam" id="PF00271">
    <property type="entry name" value="Helicase_C"/>
    <property type="match status" value="1"/>
</dbReference>
<feature type="compositionally biased region" description="Basic and acidic residues" evidence="10">
    <location>
        <begin position="409"/>
        <end position="419"/>
    </location>
</feature>
<evidence type="ECO:0000256" key="1">
    <source>
        <dbReference type="ARBA" id="ARBA00007025"/>
    </source>
</evidence>
<dbReference type="GO" id="GO:0016787">
    <property type="term" value="F:hydrolase activity"/>
    <property type="evidence" value="ECO:0007669"/>
    <property type="project" value="UniProtKB-KW"/>
</dbReference>
<dbReference type="PROSITE" id="PS00518">
    <property type="entry name" value="ZF_RING_1"/>
    <property type="match status" value="1"/>
</dbReference>
<keyword evidence="15" id="KW-1185">Reference proteome</keyword>
<feature type="compositionally biased region" description="Polar residues" evidence="10">
    <location>
        <begin position="1"/>
        <end position="18"/>
    </location>
</feature>
<dbReference type="GO" id="GO:0006281">
    <property type="term" value="P:DNA repair"/>
    <property type="evidence" value="ECO:0007669"/>
    <property type="project" value="TreeGrafter"/>
</dbReference>
<dbReference type="CDD" id="cd18793">
    <property type="entry name" value="SF2_C_SNF"/>
    <property type="match status" value="1"/>
</dbReference>
<feature type="domain" description="Helicase C-terminal" evidence="13">
    <location>
        <begin position="1082"/>
        <end position="1244"/>
    </location>
</feature>
<name>A0A6A7BLH0_9PLEO</name>
<feature type="compositionally biased region" description="Acidic residues" evidence="10">
    <location>
        <begin position="904"/>
        <end position="926"/>
    </location>
</feature>
<evidence type="ECO:0000256" key="5">
    <source>
        <dbReference type="ARBA" id="ARBA00022801"/>
    </source>
</evidence>
<keyword evidence="3" id="KW-0547">Nucleotide-binding</keyword>
<dbReference type="InterPro" id="IPR014001">
    <property type="entry name" value="Helicase_ATP-bd"/>
</dbReference>
<dbReference type="CDD" id="cd18008">
    <property type="entry name" value="DEXDc_SHPRH-like"/>
    <property type="match status" value="1"/>
</dbReference>
<dbReference type="InterPro" id="IPR017907">
    <property type="entry name" value="Znf_RING_CS"/>
</dbReference>
<dbReference type="EMBL" id="MU006290">
    <property type="protein sequence ID" value="KAF2855647.1"/>
    <property type="molecule type" value="Genomic_DNA"/>
</dbReference>
<evidence type="ECO:0000256" key="6">
    <source>
        <dbReference type="ARBA" id="ARBA00022806"/>
    </source>
</evidence>
<feature type="compositionally biased region" description="Basic and acidic residues" evidence="10">
    <location>
        <begin position="366"/>
        <end position="375"/>
    </location>
</feature>
<dbReference type="GO" id="GO:0005524">
    <property type="term" value="F:ATP binding"/>
    <property type="evidence" value="ECO:0007669"/>
    <property type="project" value="UniProtKB-KW"/>
</dbReference>
<feature type="region of interest" description="Disordered" evidence="10">
    <location>
        <begin position="279"/>
        <end position="342"/>
    </location>
</feature>
<sequence>MADDMGTNSPSPRANSILASDDDDLAQSAVELLLPGILDSLGETAGQNDNESSQYDEDIEPNDIKESIEHDFDSQPTQIDQLEPAASMLDYRHQLQDDNTDESTQQHQNEPRESLIENARAGPVVGGSEDSSTLFVPECSPSRPPVARQSSTFGRMLPSVHPLTQSRLGTPAQKLGVFAKIRNMQTKLQNKKDLASRRIPVHTSNIDPDNETYLEAVTQGRLPAVSGAPSVDEDLISDRRAAAEFEKRRRFYDDLRSKARDGKLNFKHDVEWMKIKGAEDARRRKRARDAAKAREEEGDDEGVFPQFRTATQESPEESDHDFDFDQTGPRKRAKLSLSSKQGKPISMLDAELRSMQVGMEAIEEAAVKKKDKGSDEPAATLGRRKSTKSATRSRPSRAKGAPKKGSGKTVKDKREREHALQQASSLFNSNVFTQQAGPNAAEQPGFTLKNKTSALKELIASVPMDSMQKSRSEINILLRATRDFDGRGSVKSAPGTNAWQVKGMRTNLKHYQILGSAFMRRRENAMDEPRGGLLADQMGLGKTLMMLANIVNGQPARGHHGPKTTLIVASPALLSQWKSEIEQHTDKGFKIMRYGAGNRLDSTNAYDILGAHDIILTSYTEVMRSYPKNEPPIICQTAEQKIEWWKDVYEKQRGVLHRMRFLRIVLDEAQAIKNHMGRTSIACRALMATHKWALSGTPILNSLTELYPYFKFLGVPHTGSFKIFKHNYCDTTDPENTERLLVRLSQFMLRRTHEDEMFGTRILKLPQADQDTYWCEFNPVERCIYDIVQARFTKRINMWSQQGELENSYSNALVMLLRLRQLTSHVLMLQFVMRDLLEREDIERIKEITKDHSADTTTQSGRTILAIRKQLDQHAAMARKKRLAAEKAKAEAKAAGRYYRENSVPEEEEEREEEEDDRAVDDEEPAPLDGETSHQGRQRYASGNDFGKNYNFKPFLRSLETGESWEKAKKKSRCSWCSKEPRNPWMTSCGHLICNGCLGDSNLEAAEQEKTRAPCKACGITPSYMHPCDPDDVDRPEAVAQGTRSQAKKKKSQQARVEQEDIATEWLASQSDEILPSAKTIAVKAQIINWTKKNPHVKIIVYTQFLAMIKILARICQKEGWKIEQYHGGMSLPARDKAIASFAENPNTQIMLASLRCGGLGLNLTMASKVIMMDPWWNSASEQQAFCRVFRYGQKEETFMSRLCVNNTVDKRLMDMQERKDAEINAVMENDGKKKSKMSIRDLMRLFGNLEEDAEGRPFIMVDNPDARGGFRADRDDEGYADEY</sequence>
<evidence type="ECO:0000313" key="15">
    <source>
        <dbReference type="Proteomes" id="UP000799423"/>
    </source>
</evidence>
<dbReference type="PANTHER" id="PTHR45626:SF17">
    <property type="entry name" value="HELICASE-LIKE TRANSCRIPTION FACTOR"/>
    <property type="match status" value="1"/>
</dbReference>
<keyword evidence="7" id="KW-0862">Zinc</keyword>
<dbReference type="Pfam" id="PF00176">
    <property type="entry name" value="SNF2-rel_dom"/>
    <property type="match status" value="1"/>
</dbReference>
<evidence type="ECO:0000256" key="9">
    <source>
        <dbReference type="PROSITE-ProRule" id="PRU00175"/>
    </source>
</evidence>
<accession>A0A6A7BLH0</accession>
<evidence type="ECO:0000259" key="13">
    <source>
        <dbReference type="PROSITE" id="PS51194"/>
    </source>
</evidence>
<gene>
    <name evidence="14" type="ORF">T440DRAFT_159458</name>
</gene>
<dbReference type="SMART" id="SM00487">
    <property type="entry name" value="DEXDc"/>
    <property type="match status" value="1"/>
</dbReference>
<evidence type="ECO:0000256" key="10">
    <source>
        <dbReference type="SAM" id="MobiDB-lite"/>
    </source>
</evidence>
<dbReference type="FunFam" id="3.40.50.300:FF:003823">
    <property type="entry name" value="SNF2 family helicase, putative"/>
    <property type="match status" value="1"/>
</dbReference>
<feature type="compositionally biased region" description="Basic residues" evidence="10">
    <location>
        <begin position="394"/>
        <end position="406"/>
    </location>
</feature>
<keyword evidence="8" id="KW-0067">ATP-binding</keyword>
<dbReference type="PROSITE" id="PS51194">
    <property type="entry name" value="HELICASE_CTER"/>
    <property type="match status" value="1"/>
</dbReference>
<dbReference type="InterPro" id="IPR000330">
    <property type="entry name" value="SNF2_N"/>
</dbReference>
<dbReference type="GO" id="GO:0008094">
    <property type="term" value="F:ATP-dependent activity, acting on DNA"/>
    <property type="evidence" value="ECO:0007669"/>
    <property type="project" value="TreeGrafter"/>
</dbReference>
<dbReference type="InterPro" id="IPR049730">
    <property type="entry name" value="SNF2/RAD54-like_C"/>
</dbReference>
<dbReference type="SUPFAM" id="SSF57850">
    <property type="entry name" value="RING/U-box"/>
    <property type="match status" value="1"/>
</dbReference>
<feature type="compositionally biased region" description="Acidic residues" evidence="10">
    <location>
        <begin position="314"/>
        <end position="324"/>
    </location>
</feature>
<evidence type="ECO:0000256" key="4">
    <source>
        <dbReference type="ARBA" id="ARBA00022771"/>
    </source>
</evidence>
<evidence type="ECO:0000256" key="8">
    <source>
        <dbReference type="ARBA" id="ARBA00022840"/>
    </source>
</evidence>
<reference evidence="14" key="1">
    <citation type="submission" date="2020-01" db="EMBL/GenBank/DDBJ databases">
        <authorList>
            <consortium name="DOE Joint Genome Institute"/>
            <person name="Haridas S."/>
            <person name="Albert R."/>
            <person name="Binder M."/>
            <person name="Bloem J."/>
            <person name="Labutti K."/>
            <person name="Salamov A."/>
            <person name="Andreopoulos B."/>
            <person name="Baker S.E."/>
            <person name="Barry K."/>
            <person name="Bills G."/>
            <person name="Bluhm B.H."/>
            <person name="Cannon C."/>
            <person name="Castanera R."/>
            <person name="Culley D.E."/>
            <person name="Daum C."/>
            <person name="Ezra D."/>
            <person name="Gonzalez J.B."/>
            <person name="Henrissat B."/>
            <person name="Kuo A."/>
            <person name="Liang C."/>
            <person name="Lipzen A."/>
            <person name="Lutzoni F."/>
            <person name="Magnuson J."/>
            <person name="Mondo S."/>
            <person name="Nolan M."/>
            <person name="Ohm R."/>
            <person name="Pangilinan J."/>
            <person name="Park H.-J."/>
            <person name="Ramirez L."/>
            <person name="Alfaro M."/>
            <person name="Sun H."/>
            <person name="Tritt A."/>
            <person name="Yoshinaga Y."/>
            <person name="Zwiers L.-H."/>
            <person name="Turgeon B.G."/>
            <person name="Goodwin S.B."/>
            <person name="Spatafora J.W."/>
            <person name="Crous P.W."/>
            <person name="Grigoriev I.V."/>
        </authorList>
    </citation>
    <scope>NUCLEOTIDE SEQUENCE</scope>
    <source>
        <strain evidence="14">IPT5</strain>
    </source>
</reference>
<dbReference type="InterPro" id="IPR027417">
    <property type="entry name" value="P-loop_NTPase"/>
</dbReference>
<keyword evidence="6" id="KW-0347">Helicase</keyword>
<feature type="compositionally biased region" description="Basic and acidic residues" evidence="10">
    <location>
        <begin position="62"/>
        <end position="73"/>
    </location>
</feature>
<dbReference type="Proteomes" id="UP000799423">
    <property type="component" value="Unassembled WGS sequence"/>
</dbReference>
<comment type="similarity">
    <text evidence="1">Belongs to the SNF2/RAD54 helicase family.</text>
</comment>
<dbReference type="InterPro" id="IPR013083">
    <property type="entry name" value="Znf_RING/FYVE/PHD"/>
</dbReference>
<dbReference type="PROSITE" id="PS50089">
    <property type="entry name" value="ZF_RING_2"/>
    <property type="match status" value="1"/>
</dbReference>
<keyword evidence="4 9" id="KW-0863">Zinc-finger</keyword>
<protein>
    <submittedName>
        <fullName evidence="14">Uncharacterized protein</fullName>
    </submittedName>
</protein>
<dbReference type="OrthoDB" id="448448at2759"/>
<feature type="region of interest" description="Disordered" evidence="10">
    <location>
        <begin position="40"/>
        <end position="77"/>
    </location>
</feature>
<feature type="domain" description="RING-type" evidence="11">
    <location>
        <begin position="974"/>
        <end position="1018"/>
    </location>
</feature>
<evidence type="ECO:0000256" key="7">
    <source>
        <dbReference type="ARBA" id="ARBA00022833"/>
    </source>
</evidence>
<evidence type="ECO:0000259" key="11">
    <source>
        <dbReference type="PROSITE" id="PS50089"/>
    </source>
</evidence>
<evidence type="ECO:0000256" key="2">
    <source>
        <dbReference type="ARBA" id="ARBA00022723"/>
    </source>
</evidence>
<dbReference type="Gene3D" id="3.40.50.10810">
    <property type="entry name" value="Tandem AAA-ATPase domain"/>
    <property type="match status" value="1"/>
</dbReference>
<keyword evidence="2" id="KW-0479">Metal-binding</keyword>
<dbReference type="InterPro" id="IPR001841">
    <property type="entry name" value="Znf_RING"/>
</dbReference>
<feature type="region of interest" description="Disordered" evidence="10">
    <location>
        <begin position="366"/>
        <end position="420"/>
    </location>
</feature>
<evidence type="ECO:0000256" key="3">
    <source>
        <dbReference type="ARBA" id="ARBA00022741"/>
    </source>
</evidence>
<dbReference type="GO" id="GO:0005634">
    <property type="term" value="C:nucleus"/>
    <property type="evidence" value="ECO:0007669"/>
    <property type="project" value="TreeGrafter"/>
</dbReference>
<dbReference type="InterPro" id="IPR050628">
    <property type="entry name" value="SNF2_RAD54_helicase_TF"/>
</dbReference>
<dbReference type="InterPro" id="IPR038718">
    <property type="entry name" value="SNF2-like_sf"/>
</dbReference>
<feature type="region of interest" description="Disordered" evidence="10">
    <location>
        <begin position="122"/>
        <end position="148"/>
    </location>
</feature>
<feature type="compositionally biased region" description="Basic and acidic residues" evidence="10">
    <location>
        <begin position="279"/>
        <end position="295"/>
    </location>
</feature>
<dbReference type="CDD" id="cd16449">
    <property type="entry name" value="RING-HC"/>
    <property type="match status" value="1"/>
</dbReference>
<dbReference type="Gene3D" id="3.30.40.10">
    <property type="entry name" value="Zinc/RING finger domain, C3HC4 (zinc finger)"/>
    <property type="match status" value="1"/>
</dbReference>
<proteinExistence type="inferred from homology"/>
<dbReference type="Gene3D" id="3.40.50.300">
    <property type="entry name" value="P-loop containing nucleotide triphosphate hydrolases"/>
    <property type="match status" value="1"/>
</dbReference>
<evidence type="ECO:0000259" key="12">
    <source>
        <dbReference type="PROSITE" id="PS51192"/>
    </source>
</evidence>